<dbReference type="PRINTS" id="PR00821">
    <property type="entry name" value="TAGLIPASE"/>
</dbReference>
<keyword evidence="5" id="KW-0812">Transmembrane</keyword>
<dbReference type="SUPFAM" id="SSF53474">
    <property type="entry name" value="alpha/beta-Hydrolases"/>
    <property type="match status" value="1"/>
</dbReference>
<dbReference type="SUPFAM" id="SSF49723">
    <property type="entry name" value="Lipase/lipooxygenase domain (PLAT/LH2 domain)"/>
    <property type="match status" value="1"/>
</dbReference>
<evidence type="ECO:0000256" key="5">
    <source>
        <dbReference type="SAM" id="Phobius"/>
    </source>
</evidence>
<reference evidence="8" key="1">
    <citation type="submission" date="2011-05" db="EMBL/GenBank/DDBJ databases">
        <authorList>
            <person name="Richards S.R."/>
            <person name="Qu J."/>
            <person name="Jiang H."/>
            <person name="Jhangiani S.N."/>
            <person name="Agravi P."/>
            <person name="Goodspeed R."/>
            <person name="Gross S."/>
            <person name="Mandapat C."/>
            <person name="Jackson L."/>
            <person name="Mathew T."/>
            <person name="Pu L."/>
            <person name="Thornton R."/>
            <person name="Saada N."/>
            <person name="Wilczek-Boney K.B."/>
            <person name="Lee S."/>
            <person name="Kovar C."/>
            <person name="Wu Y."/>
            <person name="Scherer S.E."/>
            <person name="Worley K.C."/>
            <person name="Muzny D.M."/>
            <person name="Gibbs R."/>
        </authorList>
    </citation>
    <scope>NUCLEOTIDE SEQUENCE</scope>
    <source>
        <strain evidence="8">Brora</strain>
    </source>
</reference>
<dbReference type="InterPro" id="IPR033906">
    <property type="entry name" value="Lipase_N"/>
</dbReference>
<dbReference type="GO" id="GO:0016042">
    <property type="term" value="P:lipid catabolic process"/>
    <property type="evidence" value="ECO:0007669"/>
    <property type="project" value="TreeGrafter"/>
</dbReference>
<comment type="subcellular location">
    <subcellularLocation>
        <location evidence="1">Secreted</location>
    </subcellularLocation>
</comment>
<dbReference type="InterPro" id="IPR036392">
    <property type="entry name" value="PLAT/LH2_dom_sf"/>
</dbReference>
<dbReference type="Proteomes" id="UP000014500">
    <property type="component" value="Unassembled WGS sequence"/>
</dbReference>
<dbReference type="PANTHER" id="PTHR11610">
    <property type="entry name" value="LIPASE"/>
    <property type="match status" value="1"/>
</dbReference>
<keyword evidence="3" id="KW-0964">Secreted</keyword>
<feature type="domain" description="Lipase" evidence="6">
    <location>
        <begin position="649"/>
        <end position="717"/>
    </location>
</feature>
<dbReference type="GO" id="GO:0016298">
    <property type="term" value="F:lipase activity"/>
    <property type="evidence" value="ECO:0007669"/>
    <property type="project" value="InterPro"/>
</dbReference>
<dbReference type="AlphaFoldDB" id="T1J6A4"/>
<dbReference type="InterPro" id="IPR000734">
    <property type="entry name" value="TAG_lipase"/>
</dbReference>
<keyword evidence="5" id="KW-0472">Membrane</keyword>
<dbReference type="InterPro" id="IPR029058">
    <property type="entry name" value="AB_hydrolase_fold"/>
</dbReference>
<comment type="similarity">
    <text evidence="2 4">Belongs to the AB hydrolase superfamily. Lipase family.</text>
</comment>
<dbReference type="PANTHER" id="PTHR11610:SF185">
    <property type="entry name" value="LD47264P"/>
    <property type="match status" value="1"/>
</dbReference>
<dbReference type="HOGENOM" id="CLU_343662_0_0_1"/>
<dbReference type="FunFam" id="3.40.50.1820:FF:000033">
    <property type="entry name" value="Pancreatic triacylglycerol lipase"/>
    <property type="match status" value="1"/>
</dbReference>
<evidence type="ECO:0000313" key="8">
    <source>
        <dbReference type="Proteomes" id="UP000014500"/>
    </source>
</evidence>
<evidence type="ECO:0000256" key="3">
    <source>
        <dbReference type="ARBA" id="ARBA00022525"/>
    </source>
</evidence>
<reference evidence="7" key="2">
    <citation type="submission" date="2015-02" db="UniProtKB">
        <authorList>
            <consortium name="EnsemblMetazoa"/>
        </authorList>
    </citation>
    <scope>IDENTIFICATION</scope>
</reference>
<proteinExistence type="inferred from homology"/>
<dbReference type="EnsemblMetazoa" id="SMAR009173-RA">
    <property type="protein sequence ID" value="SMAR009173-PA"/>
    <property type="gene ID" value="SMAR009173"/>
</dbReference>
<evidence type="ECO:0000259" key="6">
    <source>
        <dbReference type="Pfam" id="PF00151"/>
    </source>
</evidence>
<dbReference type="CDD" id="cd00707">
    <property type="entry name" value="Pancreat_lipase_like"/>
    <property type="match status" value="1"/>
</dbReference>
<keyword evidence="8" id="KW-1185">Reference proteome</keyword>
<evidence type="ECO:0000256" key="2">
    <source>
        <dbReference type="ARBA" id="ARBA00010701"/>
    </source>
</evidence>
<organism evidence="7 8">
    <name type="scientific">Strigamia maritima</name>
    <name type="common">European centipede</name>
    <name type="synonym">Geophilus maritimus</name>
    <dbReference type="NCBI Taxonomy" id="126957"/>
    <lineage>
        <taxon>Eukaryota</taxon>
        <taxon>Metazoa</taxon>
        <taxon>Ecdysozoa</taxon>
        <taxon>Arthropoda</taxon>
        <taxon>Myriapoda</taxon>
        <taxon>Chilopoda</taxon>
        <taxon>Pleurostigmophora</taxon>
        <taxon>Geophilomorpha</taxon>
        <taxon>Linotaeniidae</taxon>
        <taxon>Strigamia</taxon>
    </lineage>
</organism>
<dbReference type="Gene3D" id="2.60.60.20">
    <property type="entry name" value="PLAT/LH2 domain"/>
    <property type="match status" value="1"/>
</dbReference>
<dbReference type="EMBL" id="JH431874">
    <property type="status" value="NOT_ANNOTATED_CDS"/>
    <property type="molecule type" value="Genomic_DNA"/>
</dbReference>
<evidence type="ECO:0000256" key="4">
    <source>
        <dbReference type="RuleBase" id="RU004262"/>
    </source>
</evidence>
<keyword evidence="5" id="KW-1133">Transmembrane helix</keyword>
<dbReference type="PhylomeDB" id="T1J6A4"/>
<dbReference type="eggNOG" id="ENOG502QUK7">
    <property type="taxonomic scope" value="Eukaryota"/>
</dbReference>
<protein>
    <recommendedName>
        <fullName evidence="6">Lipase domain-containing protein</fullName>
    </recommendedName>
</protein>
<dbReference type="InterPro" id="IPR013818">
    <property type="entry name" value="Lipase"/>
</dbReference>
<name>T1J6A4_STRMM</name>
<feature type="domain" description="Lipase" evidence="6">
    <location>
        <begin position="213"/>
        <end position="508"/>
    </location>
</feature>
<dbReference type="Pfam" id="PF00151">
    <property type="entry name" value="Lipase"/>
    <property type="match status" value="2"/>
</dbReference>
<dbReference type="Gene3D" id="3.40.50.1820">
    <property type="entry name" value="alpha/beta hydrolase"/>
    <property type="match status" value="2"/>
</dbReference>
<evidence type="ECO:0000313" key="7">
    <source>
        <dbReference type="EnsemblMetazoa" id="SMAR009173-PA"/>
    </source>
</evidence>
<evidence type="ECO:0000256" key="1">
    <source>
        <dbReference type="ARBA" id="ARBA00004613"/>
    </source>
</evidence>
<sequence length="824" mass="93906">MIRFQPRGERIDPVEEKKRARDLVISNCTAFFVVVALIRATPLCYSAIFPLNNGMCKIIENKRLKINEKLLELKIVLINQLKPQKSTFNQLRTELDQTQPKTIEKMLKVIGTFHFSLYFRFLTFKVDALDLESNPRHKCWKRSTRFDEDMKAISCAGVVLLFCCCEALIARVFDWASDRADKALLTRCYGEYGCFSIGGKFVSVQRPLNLFPASPDEIRELEATTESLRNSSFRFDVPVKFIIHGFLEDGRKRWVKKMAYELLRRGNFNVICVDWKNGAVPPYTQAVANSRLVGAILAHFIRFLRMTKLTLPTEYMHVIGHSLGAHIGGYIGERLNKLGRITGLDPALPYFENTHPMVRLDPSDAILVDVIHTDAGSLFHGGFGMGSPCGHVDFYPNGGTRQPGCSDNIIESISRQNGDLYDGMQKYIGCSHIRAHDYFIESINPPCPFLGTQCSSYEDFLSGECFDCGPNGDKCAPMGYHAVLWSNTSTPSYRPVKMFLQTGSEAPFCRYHHRVEVSMDDDLLWTTERTGKLFATLTNIYGFSSQVSLNKEDVKFYPGLTYLFLIATTDSAPLREMRLKWRPSSNVINQLTWRMLGANRAQIHIDTIQVTNLETGTRSKFCVRDTLDPEEPIRVEASRLCVNHRSDKNRRQFPSSTNSTSLFTNLVDRRKVIIHGFSKEWIRQMVEALLRKADFNVFVVDWANGAQMPYHQAVATAESCWKHRCTCRSCVTSKSSTWRPQISDEPECHSGCAGQLTPRLGRITDEFNFIHSNVILPFHLFEGLDPAQPYFEDTSEIARNSHWLMTYALYSKIPDDDIYPDQKP</sequence>
<dbReference type="STRING" id="126957.T1J6A4"/>
<accession>T1J6A4</accession>
<feature type="transmembrane region" description="Helical" evidence="5">
    <location>
        <begin position="20"/>
        <end position="38"/>
    </location>
</feature>
<dbReference type="GO" id="GO:0005615">
    <property type="term" value="C:extracellular space"/>
    <property type="evidence" value="ECO:0007669"/>
    <property type="project" value="TreeGrafter"/>
</dbReference>